<feature type="signal peptide" evidence="2">
    <location>
        <begin position="1"/>
        <end position="20"/>
    </location>
</feature>
<protein>
    <recommendedName>
        <fullName evidence="5">Prokineticin domain-containing protein</fullName>
    </recommendedName>
</protein>
<dbReference type="EMBL" id="JAFNEN010000251">
    <property type="protein sequence ID" value="KAG8188024.1"/>
    <property type="molecule type" value="Genomic_DNA"/>
</dbReference>
<accession>A0AAV6UV04</accession>
<organism evidence="3 4">
    <name type="scientific">Oedothorax gibbosus</name>
    <dbReference type="NCBI Taxonomy" id="931172"/>
    <lineage>
        <taxon>Eukaryota</taxon>
        <taxon>Metazoa</taxon>
        <taxon>Ecdysozoa</taxon>
        <taxon>Arthropoda</taxon>
        <taxon>Chelicerata</taxon>
        <taxon>Arachnida</taxon>
        <taxon>Araneae</taxon>
        <taxon>Araneomorphae</taxon>
        <taxon>Entelegynae</taxon>
        <taxon>Araneoidea</taxon>
        <taxon>Linyphiidae</taxon>
        <taxon>Erigoninae</taxon>
        <taxon>Oedothorax</taxon>
    </lineage>
</organism>
<evidence type="ECO:0008006" key="5">
    <source>
        <dbReference type="Google" id="ProtNLM"/>
    </source>
</evidence>
<reference evidence="3 4" key="1">
    <citation type="journal article" date="2022" name="Nat. Ecol. Evol.">
        <title>A masculinizing supergene underlies an exaggerated male reproductive morph in a spider.</title>
        <authorList>
            <person name="Hendrickx F."/>
            <person name="De Corte Z."/>
            <person name="Sonet G."/>
            <person name="Van Belleghem S.M."/>
            <person name="Kostlbacher S."/>
            <person name="Vangestel C."/>
        </authorList>
    </citation>
    <scope>NUCLEOTIDE SEQUENCE [LARGE SCALE GENOMIC DNA]</scope>
    <source>
        <strain evidence="3">W744_W776</strain>
    </source>
</reference>
<evidence type="ECO:0000256" key="2">
    <source>
        <dbReference type="SAM" id="SignalP"/>
    </source>
</evidence>
<feature type="chain" id="PRO_5043820809" description="Prokineticin domain-containing protein" evidence="2">
    <location>
        <begin position="21"/>
        <end position="147"/>
    </location>
</feature>
<comment type="caution">
    <text evidence="3">The sequence shown here is derived from an EMBL/GenBank/DDBJ whole genome shotgun (WGS) entry which is preliminary data.</text>
</comment>
<keyword evidence="2" id="KW-0732">Signal</keyword>
<feature type="compositionally biased region" description="Pro residues" evidence="1">
    <location>
        <begin position="37"/>
        <end position="52"/>
    </location>
</feature>
<dbReference type="AlphaFoldDB" id="A0AAV6UV04"/>
<sequence length="147" mass="16265">MKYLLVLTLCLLVVLEVSLAQSEQPSEEPRTLRPSRRPPPPSRPSPPPPPPECKTSDDCQQGECCVSHDMFGFRRAHCHKLADKGKPCSLPERTVRGKYLNNCPCVGGLSCEAERVRNIPFVGEIRINERCAVLDATSPEPETEVTA</sequence>
<evidence type="ECO:0000313" key="3">
    <source>
        <dbReference type="EMBL" id="KAG8188024.1"/>
    </source>
</evidence>
<keyword evidence="4" id="KW-1185">Reference proteome</keyword>
<feature type="region of interest" description="Disordered" evidence="1">
    <location>
        <begin position="22"/>
        <end position="55"/>
    </location>
</feature>
<evidence type="ECO:0000313" key="4">
    <source>
        <dbReference type="Proteomes" id="UP000827092"/>
    </source>
</evidence>
<proteinExistence type="predicted"/>
<dbReference type="Proteomes" id="UP000827092">
    <property type="component" value="Unassembled WGS sequence"/>
</dbReference>
<gene>
    <name evidence="3" type="ORF">JTE90_009898</name>
</gene>
<evidence type="ECO:0000256" key="1">
    <source>
        <dbReference type="SAM" id="MobiDB-lite"/>
    </source>
</evidence>
<name>A0AAV6UV04_9ARAC</name>
<dbReference type="Gene3D" id="2.10.80.10">
    <property type="entry name" value="Lipase, subunit A"/>
    <property type="match status" value="1"/>
</dbReference>